<accession>A0A9D2LYU3</accession>
<proteinExistence type="predicted"/>
<keyword evidence="1" id="KW-0489">Methyltransferase</keyword>
<dbReference type="SUPFAM" id="SSF53335">
    <property type="entry name" value="S-adenosyl-L-methionine-dependent methyltransferases"/>
    <property type="match status" value="1"/>
</dbReference>
<gene>
    <name evidence="1" type="ORF">H9942_08200</name>
</gene>
<dbReference type="GO" id="GO:0008168">
    <property type="term" value="F:methyltransferase activity"/>
    <property type="evidence" value="ECO:0007669"/>
    <property type="project" value="UniProtKB-KW"/>
</dbReference>
<dbReference type="PANTHER" id="PTHR38451">
    <property type="entry name" value="TRNA (ADENINE(22)-N(1))-METHYLTRANSFERASE"/>
    <property type="match status" value="1"/>
</dbReference>
<sequence>MRPLFSLGPRLALCAALVREGSPLCDVGTDHAYLPIWLLKTGKIPRALACDINPGPLEAARRDGAKYEVGEALSFRLSDGLRAVLPQEAGDVVLAGMGGELILRIVGETPWLRDGAKRLVLQPMSSVAELRRGLAELGFQVLQEQAVVDGGKVYSAFSAAYQGAPVENGPLYPYLGKLIPGAPHVEDYARKVLRGLEAQRQGALHQGDSQRAAQLEELLSQIGQTYLPQA</sequence>
<reference evidence="1" key="2">
    <citation type="submission" date="2021-04" db="EMBL/GenBank/DDBJ databases">
        <authorList>
            <person name="Gilroy R."/>
        </authorList>
    </citation>
    <scope>NUCLEOTIDE SEQUENCE</scope>
    <source>
        <strain evidence="1">ChiBcolR8-3208</strain>
    </source>
</reference>
<dbReference type="EMBL" id="DWXZ01000174">
    <property type="protein sequence ID" value="HJB38032.1"/>
    <property type="molecule type" value="Genomic_DNA"/>
</dbReference>
<evidence type="ECO:0000313" key="2">
    <source>
        <dbReference type="Proteomes" id="UP000824214"/>
    </source>
</evidence>
<dbReference type="PANTHER" id="PTHR38451:SF1">
    <property type="entry name" value="TRNA (ADENINE(22)-N(1))-METHYLTRANSFERASE"/>
    <property type="match status" value="1"/>
</dbReference>
<name>A0A9D2LYU3_9FIRM</name>
<reference evidence="1" key="1">
    <citation type="journal article" date="2021" name="PeerJ">
        <title>Extensive microbial diversity within the chicken gut microbiome revealed by metagenomics and culture.</title>
        <authorList>
            <person name="Gilroy R."/>
            <person name="Ravi A."/>
            <person name="Getino M."/>
            <person name="Pursley I."/>
            <person name="Horton D.L."/>
            <person name="Alikhan N.F."/>
            <person name="Baker D."/>
            <person name="Gharbi K."/>
            <person name="Hall N."/>
            <person name="Watson M."/>
            <person name="Adriaenssens E.M."/>
            <person name="Foster-Nyarko E."/>
            <person name="Jarju S."/>
            <person name="Secka A."/>
            <person name="Antonio M."/>
            <person name="Oren A."/>
            <person name="Chaudhuri R.R."/>
            <person name="La Ragione R."/>
            <person name="Hildebrand F."/>
            <person name="Pallen M.J."/>
        </authorList>
    </citation>
    <scope>NUCLEOTIDE SEQUENCE</scope>
    <source>
        <strain evidence="1">ChiBcolR8-3208</strain>
    </source>
</reference>
<dbReference type="Gene3D" id="3.40.50.150">
    <property type="entry name" value="Vaccinia Virus protein VP39"/>
    <property type="match status" value="1"/>
</dbReference>
<dbReference type="Pfam" id="PF12847">
    <property type="entry name" value="Methyltransf_18"/>
    <property type="match status" value="1"/>
</dbReference>
<evidence type="ECO:0000313" key="1">
    <source>
        <dbReference type="EMBL" id="HJB38032.1"/>
    </source>
</evidence>
<dbReference type="InterPro" id="IPR029063">
    <property type="entry name" value="SAM-dependent_MTases_sf"/>
</dbReference>
<dbReference type="AlphaFoldDB" id="A0A9D2LYU3"/>
<comment type="caution">
    <text evidence="1">The sequence shown here is derived from an EMBL/GenBank/DDBJ whole genome shotgun (WGS) entry which is preliminary data.</text>
</comment>
<keyword evidence="1" id="KW-0808">Transferase</keyword>
<protein>
    <submittedName>
        <fullName evidence="1">Class I SAM-dependent methyltransferase</fullName>
    </submittedName>
</protein>
<dbReference type="Proteomes" id="UP000824214">
    <property type="component" value="Unassembled WGS sequence"/>
</dbReference>
<dbReference type="GO" id="GO:0032259">
    <property type="term" value="P:methylation"/>
    <property type="evidence" value="ECO:0007669"/>
    <property type="project" value="UniProtKB-KW"/>
</dbReference>
<organism evidence="1 2">
    <name type="scientific">Candidatus Acutalibacter ornithocaccae</name>
    <dbReference type="NCBI Taxonomy" id="2838416"/>
    <lineage>
        <taxon>Bacteria</taxon>
        <taxon>Bacillati</taxon>
        <taxon>Bacillota</taxon>
        <taxon>Clostridia</taxon>
        <taxon>Eubacteriales</taxon>
        <taxon>Acutalibacteraceae</taxon>
        <taxon>Acutalibacter</taxon>
    </lineage>
</organism>